<dbReference type="SUPFAM" id="SSF47384">
    <property type="entry name" value="Homodimeric domain of signal transducing histidine kinase"/>
    <property type="match status" value="1"/>
</dbReference>
<dbReference type="Pfam" id="PF08447">
    <property type="entry name" value="PAS_3"/>
    <property type="match status" value="1"/>
</dbReference>
<dbReference type="SMART" id="SM00388">
    <property type="entry name" value="HisKA"/>
    <property type="match status" value="1"/>
</dbReference>
<dbReference type="InterPro" id="IPR029016">
    <property type="entry name" value="GAF-like_dom_sf"/>
</dbReference>
<keyword evidence="3" id="KW-0597">Phosphoprotein</keyword>
<dbReference type="Proteomes" id="UP001225042">
    <property type="component" value="Unassembled WGS sequence"/>
</dbReference>
<dbReference type="InterPro" id="IPR041664">
    <property type="entry name" value="AAA_16"/>
</dbReference>
<dbReference type="InterPro" id="IPR036890">
    <property type="entry name" value="HATPase_C_sf"/>
</dbReference>
<dbReference type="Gene3D" id="3.30.450.20">
    <property type="entry name" value="PAS domain"/>
    <property type="match status" value="1"/>
</dbReference>
<evidence type="ECO:0000313" key="7">
    <source>
        <dbReference type="EMBL" id="MDQ2255666.1"/>
    </source>
</evidence>
<dbReference type="SUPFAM" id="SSF55781">
    <property type="entry name" value="GAF domain-like"/>
    <property type="match status" value="1"/>
</dbReference>
<keyword evidence="8" id="KW-1185">Reference proteome</keyword>
<dbReference type="Gene3D" id="2.10.70.100">
    <property type="match status" value="1"/>
</dbReference>
<evidence type="ECO:0000313" key="8">
    <source>
        <dbReference type="Proteomes" id="UP001225042"/>
    </source>
</evidence>
<dbReference type="PANTHER" id="PTHR43642:SF1">
    <property type="entry name" value="HYBRID SIGNAL TRANSDUCTION HISTIDINE KINASE G"/>
    <property type="match status" value="1"/>
</dbReference>
<dbReference type="Pfam" id="PF00512">
    <property type="entry name" value="HisKA"/>
    <property type="match status" value="1"/>
</dbReference>
<dbReference type="Pfam" id="PF01590">
    <property type="entry name" value="GAF"/>
    <property type="match status" value="1"/>
</dbReference>
<dbReference type="PROSITE" id="PS50011">
    <property type="entry name" value="PROTEIN_KINASE_DOM"/>
    <property type="match status" value="1"/>
</dbReference>
<dbReference type="EC" id="2.7.13.3" evidence="2"/>
<proteinExistence type="predicted"/>
<dbReference type="Gene3D" id="3.30.565.10">
    <property type="entry name" value="Histidine kinase-like ATPase, C-terminal domain"/>
    <property type="match status" value="1"/>
</dbReference>
<dbReference type="CDD" id="cd14014">
    <property type="entry name" value="STKc_PknB_like"/>
    <property type="match status" value="1"/>
</dbReference>
<dbReference type="InterPro" id="IPR013655">
    <property type="entry name" value="PAS_fold_3"/>
</dbReference>
<dbReference type="CDD" id="cd00130">
    <property type="entry name" value="PAS"/>
    <property type="match status" value="1"/>
</dbReference>
<dbReference type="Gene3D" id="3.30.450.40">
    <property type="match status" value="1"/>
</dbReference>
<dbReference type="InterPro" id="IPR027417">
    <property type="entry name" value="P-loop_NTPase"/>
</dbReference>
<evidence type="ECO:0000259" key="5">
    <source>
        <dbReference type="PROSITE" id="PS50109"/>
    </source>
</evidence>
<dbReference type="PROSITE" id="PS00108">
    <property type="entry name" value="PROTEIN_KINASE_ST"/>
    <property type="match status" value="1"/>
</dbReference>
<gene>
    <name evidence="7" type="ORF">RBJ67_05870</name>
</gene>
<dbReference type="PROSITE" id="PS50109">
    <property type="entry name" value="HIS_KIN"/>
    <property type="match status" value="1"/>
</dbReference>
<protein>
    <recommendedName>
        <fullName evidence="2">histidine kinase</fullName>
        <ecNumber evidence="2">2.7.13.3</ecNumber>
    </recommendedName>
</protein>
<dbReference type="PANTHER" id="PTHR43642">
    <property type="entry name" value="HYBRID SIGNAL TRANSDUCTION HISTIDINE KINASE G"/>
    <property type="match status" value="1"/>
</dbReference>
<dbReference type="Pfam" id="PF13191">
    <property type="entry name" value="AAA_16"/>
    <property type="match status" value="1"/>
</dbReference>
<dbReference type="InterPro" id="IPR053159">
    <property type="entry name" value="Hybrid_Histidine_Kinase"/>
</dbReference>
<evidence type="ECO:0000256" key="2">
    <source>
        <dbReference type="ARBA" id="ARBA00012438"/>
    </source>
</evidence>
<dbReference type="RefSeq" id="WP_306682690.1">
    <property type="nucleotide sequence ID" value="NZ_JAVDKR010000002.1"/>
</dbReference>
<dbReference type="InterPro" id="IPR003018">
    <property type="entry name" value="GAF"/>
</dbReference>
<evidence type="ECO:0000259" key="6">
    <source>
        <dbReference type="PROSITE" id="PS50113"/>
    </source>
</evidence>
<dbReference type="Gene3D" id="1.10.510.10">
    <property type="entry name" value="Transferase(Phosphotransferase) domain 1"/>
    <property type="match status" value="1"/>
</dbReference>
<evidence type="ECO:0000256" key="3">
    <source>
        <dbReference type="ARBA" id="ARBA00022553"/>
    </source>
</evidence>
<dbReference type="PRINTS" id="PR00344">
    <property type="entry name" value="BCTRLSENSOR"/>
</dbReference>
<dbReference type="InterPro" id="IPR003594">
    <property type="entry name" value="HATPase_dom"/>
</dbReference>
<dbReference type="GO" id="GO:0009882">
    <property type="term" value="F:blue light photoreceptor activity"/>
    <property type="evidence" value="ECO:0007669"/>
    <property type="project" value="UniProtKB-ARBA"/>
</dbReference>
<dbReference type="InterPro" id="IPR004358">
    <property type="entry name" value="Sig_transdc_His_kin-like_C"/>
</dbReference>
<dbReference type="GO" id="GO:0000155">
    <property type="term" value="F:phosphorelay sensor kinase activity"/>
    <property type="evidence" value="ECO:0007669"/>
    <property type="project" value="InterPro"/>
</dbReference>
<name>A0AAW8H3J2_9ENTR</name>
<dbReference type="Gene3D" id="1.10.287.130">
    <property type="match status" value="1"/>
</dbReference>
<evidence type="ECO:0000259" key="4">
    <source>
        <dbReference type="PROSITE" id="PS50011"/>
    </source>
</evidence>
<feature type="domain" description="Histidine kinase" evidence="5">
    <location>
        <begin position="1642"/>
        <end position="1857"/>
    </location>
</feature>
<dbReference type="SUPFAM" id="SSF55785">
    <property type="entry name" value="PYP-like sensor domain (PAS domain)"/>
    <property type="match status" value="1"/>
</dbReference>
<dbReference type="SUPFAM" id="SSF52540">
    <property type="entry name" value="P-loop containing nucleoside triphosphate hydrolases"/>
    <property type="match status" value="1"/>
</dbReference>
<dbReference type="Pfam" id="PF00069">
    <property type="entry name" value="Pkinase"/>
    <property type="match status" value="1"/>
</dbReference>
<dbReference type="Gene3D" id="3.40.50.300">
    <property type="entry name" value="P-loop containing nucleotide triphosphate hydrolases"/>
    <property type="match status" value="1"/>
</dbReference>
<dbReference type="CDD" id="cd00082">
    <property type="entry name" value="HisKA"/>
    <property type="match status" value="1"/>
</dbReference>
<dbReference type="InterPro" id="IPR000014">
    <property type="entry name" value="PAS"/>
</dbReference>
<organism evidence="7 8">
    <name type="scientific">Enterobacter soli</name>
    <dbReference type="NCBI Taxonomy" id="885040"/>
    <lineage>
        <taxon>Bacteria</taxon>
        <taxon>Pseudomonadati</taxon>
        <taxon>Pseudomonadota</taxon>
        <taxon>Gammaproteobacteria</taxon>
        <taxon>Enterobacterales</taxon>
        <taxon>Enterobacteriaceae</taxon>
        <taxon>Enterobacter</taxon>
    </lineage>
</organism>
<dbReference type="SMART" id="SM00065">
    <property type="entry name" value="GAF"/>
    <property type="match status" value="1"/>
</dbReference>
<dbReference type="PROSITE" id="PS50113">
    <property type="entry name" value="PAC"/>
    <property type="match status" value="1"/>
</dbReference>
<comment type="caution">
    <text evidence="7">The sequence shown here is derived from an EMBL/GenBank/DDBJ whole genome shotgun (WGS) entry which is preliminary data.</text>
</comment>
<evidence type="ECO:0000256" key="1">
    <source>
        <dbReference type="ARBA" id="ARBA00000085"/>
    </source>
</evidence>
<dbReference type="SMART" id="SM00220">
    <property type="entry name" value="S_TKc"/>
    <property type="match status" value="1"/>
</dbReference>
<sequence length="1860" mass="206025">MNKEASPAFWPARGNLHEGRAFVLKEDVIFTVLAQEGGISWMNARHPQSGGSFIIATAVSDEEEERATRLLNNEFALRDQLQDSWAIRAVATTQYRGRFALVYAPFAFELLARRAGRAISGISRFIELAIRICVPLRQMHLQNLIHGDIKPGNIFVHHDATCRLGSFGLSSGTSGDFTQTRLAVSGGTPAYMSPEHTTRTQRAVDSRSDLYSLGIVLYELLTGRLPFELSADEQTNWAHYHIASEPLAPTAVRPDVPAMLSTIVLRLLEKNPDNRYQTVDGLIADLRRCQATMTAEGDIARFPTGQQDRTPAIHLASALFTAHPQASEAIAAFERVGQQSVPELVVIGGPSGIGKSSVIATLLKALQQRQVLLAVGKVDQFSPTLPYGVLSSAFRSLTLHLLGLPAEEVAKWKIRLSRALDGYEDLAVSLVPELGLLLENKLRFSADTFSTDARARFSQMMLVMVRTFAAQGSPLVLLLDDIQWIDAASLQTLKHLLVTCGSIPLLVVVAHRDIGSLSDAFLQKQLESLPEAAQNATAILPQPLSVKAVARWLGGIFHARSASTTDLATLIHEKTGGNPLFVHEFFRRIVDDGLVIHNKYQDKWRYDLQAIRARHYTENVVTLVLEQLKEMPEETRRLLGSIACLGGTGELEMMCRVVGMSVAEIRYALHPAVTAQLIVLTETEYAFTHDRVQEAAFALLDHAEKSHLHLTTASLLADTARKAAGNELLFRAVHHVTAALDCIQPAPQRQMFRELSLLAARRAKRTGDYPSALSYIQTARALGNAGAVSDFMLDIEEAGCEFALGHLERTRELCDAILGSPGGLTEKALAANLLAEVYLRQSDIRLALEAALCWLGVFGIQVSRYPENADCDEAWQQFRNRAGDTSQNPFAQLTLMESEETEAVMNLLNSASLFASFTCPRLHFLLLCRMMHLTLDHGITGASTTAMAWFGVLIGHRYAEYRLGFQYGTLARELVNRHGYDAFEAKTLLPLDQLSVWTQPLSFTIECAKACFTSAVTHGDMTVACFAACHQIINFLSRGDHLDGVLTSIDRGLAFVRKTHFQDVETILTIQRRYVEFLRTPVPGTWSASQALPEDLLPAPPEQAPEQTSTMLFWYWLYRGMAHFTCGEYADAQADLERAGWYAWSAPGHIHLLDYHLYSALALSRQLTPETFSADYRRSIHYHYDKIALWARVNPGTFADKEALIYAEIVRLDGMNSIALEQYEKAVRLSREAGFNPLNALAHELAGRFSLACGYPTASDAHFRGSIAAWGRAGAQAKVRQLEQDFPHLLASGQASAYDTVAFAQNEVIRDLQSVIKASRALSEEINLERLIDNLMTLLLERAGAQRGLLLHVSDNNIPEIEASAWTSTDGVRVRILKEAPMATDMPLSVLAAVIRTGQEIRTGKPEEFHPFSQDPYLVTSGAAVMCVPMFKQARLVGVLYLENRLMPEVFTAEHSRVVSLLGAQAAVSLETARLYAELLAENIQRRRVEKELRASQTSLMLGEQISHTGSWRWELAQDLMFMSEEYARILGLPEQQKMISMAEFLTFVHEDDYVRISALVNQSVRDGLSMRAEFRIIRTDGSTRYLLGIGDPVGVGSEVNEYYGIISDITSQRAAEDAMRMAQADLARVSRATTVGQLTSSIAHEINQPLMSIVSNAGASLRWLNREPARLDKVREGLEEIAAEGERAGEIIRSIQSLTRKHDPTFARIDLHYLIHHIIALSRSELEQRHISIDYLLTADDSFIIGDSVQIQQVLLNLVMNAVEAMADVNNRPCTIALTTLNTEGKVTFEIADTGTGLEPELTERIFDSFYSTKAQGMGMGLTISASIIERHRGKLSARQREPYGTVFAFTLPLAGEDE</sequence>
<comment type="catalytic activity">
    <reaction evidence="1">
        <text>ATP + protein L-histidine = ADP + protein N-phospho-L-histidine.</text>
        <dbReference type="EC" id="2.7.13.3"/>
    </reaction>
</comment>
<dbReference type="InterPro" id="IPR000700">
    <property type="entry name" value="PAS-assoc_C"/>
</dbReference>
<dbReference type="SUPFAM" id="SSF56112">
    <property type="entry name" value="Protein kinase-like (PK-like)"/>
    <property type="match status" value="1"/>
</dbReference>
<dbReference type="GO" id="GO:0005524">
    <property type="term" value="F:ATP binding"/>
    <property type="evidence" value="ECO:0007669"/>
    <property type="project" value="InterPro"/>
</dbReference>
<accession>A0AAW8H3J2</accession>
<dbReference type="SUPFAM" id="SSF48452">
    <property type="entry name" value="TPR-like"/>
    <property type="match status" value="1"/>
</dbReference>
<dbReference type="InterPro" id="IPR000719">
    <property type="entry name" value="Prot_kinase_dom"/>
</dbReference>
<feature type="domain" description="PAC" evidence="6">
    <location>
        <begin position="1571"/>
        <end position="1622"/>
    </location>
</feature>
<dbReference type="InterPro" id="IPR035965">
    <property type="entry name" value="PAS-like_dom_sf"/>
</dbReference>
<dbReference type="InterPro" id="IPR036097">
    <property type="entry name" value="HisK_dim/P_sf"/>
</dbReference>
<dbReference type="EMBL" id="JAVDKS010000002">
    <property type="protein sequence ID" value="MDQ2255666.1"/>
    <property type="molecule type" value="Genomic_DNA"/>
</dbReference>
<dbReference type="InterPro" id="IPR011990">
    <property type="entry name" value="TPR-like_helical_dom_sf"/>
</dbReference>
<dbReference type="InterPro" id="IPR011009">
    <property type="entry name" value="Kinase-like_dom_sf"/>
</dbReference>
<dbReference type="InterPro" id="IPR008271">
    <property type="entry name" value="Ser/Thr_kinase_AS"/>
</dbReference>
<dbReference type="SMART" id="SM00387">
    <property type="entry name" value="HATPase_c"/>
    <property type="match status" value="1"/>
</dbReference>
<dbReference type="InterPro" id="IPR003661">
    <property type="entry name" value="HisK_dim/P_dom"/>
</dbReference>
<dbReference type="Pfam" id="PF02518">
    <property type="entry name" value="HATPase_c"/>
    <property type="match status" value="1"/>
</dbReference>
<feature type="domain" description="Protein kinase" evidence="4">
    <location>
        <begin position="1"/>
        <end position="293"/>
    </location>
</feature>
<dbReference type="SUPFAM" id="SSF55874">
    <property type="entry name" value="ATPase domain of HSP90 chaperone/DNA topoisomerase II/histidine kinase"/>
    <property type="match status" value="1"/>
</dbReference>
<dbReference type="InterPro" id="IPR005467">
    <property type="entry name" value="His_kinase_dom"/>
</dbReference>
<reference evidence="7 8" key="1">
    <citation type="submission" date="2023-08" db="EMBL/GenBank/DDBJ databases">
        <authorList>
            <person name="Dale J."/>
        </authorList>
    </citation>
    <scope>NUCLEOTIDE SEQUENCE [LARGE SCALE GENOMIC DNA]</scope>
    <source>
        <strain evidence="7 8">2023EL-00788</strain>
    </source>
</reference>